<dbReference type="KEGG" id="ssia:A7J05_21370"/>
<dbReference type="OrthoDB" id="5877692at2"/>
<reference evidence="3 5" key="2">
    <citation type="submission" date="2020-12" db="EMBL/GenBank/DDBJ databases">
        <title>Identification and biosynthesis of polyene macrolides produced by Streptomyces alfalfae Men-myco-93-63.</title>
        <authorList>
            <person name="Liu D."/>
            <person name="Li Y."/>
            <person name="Liu L."/>
            <person name="Han X."/>
            <person name="Shen F."/>
        </authorList>
    </citation>
    <scope>NUCLEOTIDE SEQUENCE [LARGE SCALE GENOMIC DNA]</scope>
    <source>
        <strain evidence="3 5">Men-myco-93-63</strain>
    </source>
</reference>
<feature type="domain" description="Carrier" evidence="1">
    <location>
        <begin position="2"/>
        <end position="79"/>
    </location>
</feature>
<dbReference type="SUPFAM" id="SSF47336">
    <property type="entry name" value="ACP-like"/>
    <property type="match status" value="1"/>
</dbReference>
<proteinExistence type="predicted"/>
<dbReference type="PROSITE" id="PS50075">
    <property type="entry name" value="CARRIER"/>
    <property type="match status" value="1"/>
</dbReference>
<gene>
    <name evidence="2" type="ORF">A7J05_21370</name>
    <name evidence="3" type="ORF">I8755_15605</name>
</gene>
<dbReference type="Proteomes" id="UP000596130">
    <property type="component" value="Chromosome"/>
</dbReference>
<sequence length="86" mass="9416">MITEQSIIDYIATAWLDGDTEGLDSETPLTELSIIDSAGIFDLVHFLQSEFRITVPLHEVAPGNFQTVGAIAALVDRIQNEKEGAR</sequence>
<dbReference type="InterPro" id="IPR009081">
    <property type="entry name" value="PP-bd_ACP"/>
</dbReference>
<dbReference type="AlphaFoldDB" id="A0A1P8TJY7"/>
<evidence type="ECO:0000313" key="4">
    <source>
        <dbReference type="Proteomes" id="UP000187191"/>
    </source>
</evidence>
<accession>A0A1P8TJY7</accession>
<protein>
    <submittedName>
        <fullName evidence="3">Acyl carrier protein</fullName>
    </submittedName>
</protein>
<evidence type="ECO:0000259" key="1">
    <source>
        <dbReference type="PROSITE" id="PS50075"/>
    </source>
</evidence>
<reference evidence="2 4" key="1">
    <citation type="submission" date="2016-05" db="EMBL/GenBank/DDBJ databases">
        <authorList>
            <person name="Gu J."/>
        </authorList>
    </citation>
    <scope>NUCLEOTIDE SEQUENCE [LARGE SCALE GENOMIC DNA]</scope>
    <source>
        <strain evidence="2 4">ACCC40021</strain>
    </source>
</reference>
<evidence type="ECO:0000313" key="5">
    <source>
        <dbReference type="Proteomes" id="UP000596130"/>
    </source>
</evidence>
<organism evidence="3 5">
    <name type="scientific">Streptomyces alfalfae</name>
    <dbReference type="NCBI Taxonomy" id="1642299"/>
    <lineage>
        <taxon>Bacteria</taxon>
        <taxon>Bacillati</taxon>
        <taxon>Actinomycetota</taxon>
        <taxon>Actinomycetes</taxon>
        <taxon>Kitasatosporales</taxon>
        <taxon>Streptomycetaceae</taxon>
        <taxon>Streptomyces</taxon>
    </lineage>
</organism>
<dbReference type="EMBL" id="CP065959">
    <property type="protein sequence ID" value="QQC89688.1"/>
    <property type="molecule type" value="Genomic_DNA"/>
</dbReference>
<name>A0A1P8TJY7_9ACTN</name>
<dbReference type="RefSeq" id="WP_062774305.1">
    <property type="nucleotide sequence ID" value="NZ_CP015588.1"/>
</dbReference>
<dbReference type="Gene3D" id="1.10.1200.10">
    <property type="entry name" value="ACP-like"/>
    <property type="match status" value="1"/>
</dbReference>
<keyword evidence="4" id="KW-1185">Reference proteome</keyword>
<dbReference type="EMBL" id="CP015588">
    <property type="protein sequence ID" value="APY87914.1"/>
    <property type="molecule type" value="Genomic_DNA"/>
</dbReference>
<evidence type="ECO:0000313" key="3">
    <source>
        <dbReference type="EMBL" id="QQC89688.1"/>
    </source>
</evidence>
<dbReference type="Proteomes" id="UP000187191">
    <property type="component" value="Chromosome"/>
</dbReference>
<dbReference type="InterPro" id="IPR036736">
    <property type="entry name" value="ACP-like_sf"/>
</dbReference>
<evidence type="ECO:0000313" key="2">
    <source>
        <dbReference type="EMBL" id="APY87914.1"/>
    </source>
</evidence>